<accession>A0A2W4W7A5</accession>
<dbReference type="InterPro" id="IPR036854">
    <property type="entry name" value="Photo_II_D1/D2_sf"/>
</dbReference>
<name>A0A2W4W7A5_9CYAN</name>
<organism evidence="1 2">
    <name type="scientific">Shackletoniella antarctica</name>
    <dbReference type="NCBI Taxonomy" id="268115"/>
    <lineage>
        <taxon>Bacteria</taxon>
        <taxon>Bacillati</taxon>
        <taxon>Cyanobacteriota</taxon>
        <taxon>Cyanophyceae</taxon>
        <taxon>Oculatellales</taxon>
        <taxon>Oculatellaceae</taxon>
        <taxon>Shackletoniella</taxon>
    </lineage>
</organism>
<evidence type="ECO:0000313" key="2">
    <source>
        <dbReference type="Proteomes" id="UP000249081"/>
    </source>
</evidence>
<sequence>MQWLPDVRRPRARVKPSEHSLSVSRIRDFVSQEIRAAEDPEFETFYTKNILLNEGIRAWMAPTDQPHEKFVFPEEVLPRGNAL</sequence>
<reference evidence="2" key="1">
    <citation type="submission" date="2018-04" db="EMBL/GenBank/DDBJ databases">
        <authorList>
            <person name="Cornet L."/>
        </authorList>
    </citation>
    <scope>NUCLEOTIDE SEQUENCE [LARGE SCALE GENOMIC DNA]</scope>
</reference>
<dbReference type="SUPFAM" id="SSF81483">
    <property type="entry name" value="Bacterial photosystem II reaction centre, L and M subunits"/>
    <property type="match status" value="1"/>
</dbReference>
<dbReference type="EMBL" id="QBMN01000076">
    <property type="protein sequence ID" value="PZO40322.1"/>
    <property type="molecule type" value="Genomic_DNA"/>
</dbReference>
<comment type="caution">
    <text evidence="1">The sequence shown here is derived from an EMBL/GenBank/DDBJ whole genome shotgun (WGS) entry which is preliminary data.</text>
</comment>
<dbReference type="GO" id="GO:0009772">
    <property type="term" value="P:photosynthetic electron transport in photosystem II"/>
    <property type="evidence" value="ECO:0007669"/>
    <property type="project" value="InterPro"/>
</dbReference>
<dbReference type="Proteomes" id="UP000249081">
    <property type="component" value="Unassembled WGS sequence"/>
</dbReference>
<gene>
    <name evidence="1" type="ORF">DCF17_12080</name>
</gene>
<proteinExistence type="predicted"/>
<protein>
    <submittedName>
        <fullName evidence="1">Photosystem II protein D2</fullName>
    </submittedName>
</protein>
<dbReference type="AlphaFoldDB" id="A0A2W4W7A5"/>
<reference evidence="1 2" key="2">
    <citation type="submission" date="2018-06" db="EMBL/GenBank/DDBJ databases">
        <title>Metagenomic assembly of (sub)arctic Cyanobacteria and their associated microbiome from non-axenic cultures.</title>
        <authorList>
            <person name="Baurain D."/>
        </authorList>
    </citation>
    <scope>NUCLEOTIDE SEQUENCE [LARGE SCALE GENOMIC DNA]</scope>
    <source>
        <strain evidence="1">ULC041bin1</strain>
    </source>
</reference>
<evidence type="ECO:0000313" key="1">
    <source>
        <dbReference type="EMBL" id="PZO40322.1"/>
    </source>
</evidence>